<protein>
    <recommendedName>
        <fullName evidence="4">EamA domain-containing protein</fullName>
    </recommendedName>
</protein>
<dbReference type="EMBL" id="BAAASR010000026">
    <property type="protein sequence ID" value="GAA2508462.1"/>
    <property type="molecule type" value="Genomic_DNA"/>
</dbReference>
<keyword evidence="1" id="KW-0812">Transmembrane</keyword>
<evidence type="ECO:0000313" key="2">
    <source>
        <dbReference type="EMBL" id="GAA2508462.1"/>
    </source>
</evidence>
<accession>A0ABN3MX94</accession>
<proteinExistence type="predicted"/>
<evidence type="ECO:0000256" key="1">
    <source>
        <dbReference type="SAM" id="Phobius"/>
    </source>
</evidence>
<organism evidence="2 3">
    <name type="scientific">Streptomyces gobitricini</name>
    <dbReference type="NCBI Taxonomy" id="68211"/>
    <lineage>
        <taxon>Bacteria</taxon>
        <taxon>Bacillati</taxon>
        <taxon>Actinomycetota</taxon>
        <taxon>Actinomycetes</taxon>
        <taxon>Kitasatosporales</taxon>
        <taxon>Streptomycetaceae</taxon>
        <taxon>Streptomyces</taxon>
    </lineage>
</organism>
<sequence>MGVQRIGAERATLFCGLIPVSAAMTAPLVATGSYGPAQAVGSALVGAGVALGSGVLGRRAPAPSAPAPGEEHARDQGGAVVHRHVAGAGQAHLAAPRGGPS</sequence>
<evidence type="ECO:0000313" key="3">
    <source>
        <dbReference type="Proteomes" id="UP001499942"/>
    </source>
</evidence>
<feature type="transmembrane region" description="Helical" evidence="1">
    <location>
        <begin position="12"/>
        <end position="30"/>
    </location>
</feature>
<gene>
    <name evidence="2" type="ORF">GCM10010393_46600</name>
</gene>
<reference evidence="2 3" key="1">
    <citation type="journal article" date="2019" name="Int. J. Syst. Evol. Microbiol.">
        <title>The Global Catalogue of Microorganisms (GCM) 10K type strain sequencing project: providing services to taxonomists for standard genome sequencing and annotation.</title>
        <authorList>
            <consortium name="The Broad Institute Genomics Platform"/>
            <consortium name="The Broad Institute Genome Sequencing Center for Infectious Disease"/>
            <person name="Wu L."/>
            <person name="Ma J."/>
        </authorList>
    </citation>
    <scope>NUCLEOTIDE SEQUENCE [LARGE SCALE GENOMIC DNA]</scope>
    <source>
        <strain evidence="2 3">JCM 5062</strain>
    </source>
</reference>
<comment type="caution">
    <text evidence="2">The sequence shown here is derived from an EMBL/GenBank/DDBJ whole genome shotgun (WGS) entry which is preliminary data.</text>
</comment>
<name>A0ABN3MX94_9ACTN</name>
<feature type="transmembrane region" description="Helical" evidence="1">
    <location>
        <begin position="36"/>
        <end position="56"/>
    </location>
</feature>
<keyword evidence="1" id="KW-1133">Transmembrane helix</keyword>
<dbReference type="Proteomes" id="UP001499942">
    <property type="component" value="Unassembled WGS sequence"/>
</dbReference>
<keyword evidence="1" id="KW-0472">Membrane</keyword>
<evidence type="ECO:0008006" key="4">
    <source>
        <dbReference type="Google" id="ProtNLM"/>
    </source>
</evidence>
<keyword evidence="3" id="KW-1185">Reference proteome</keyword>